<protein>
    <submittedName>
        <fullName evidence="5">Transcriptional regulator, GntR family</fullName>
    </submittedName>
</protein>
<dbReference type="EMBL" id="ABVL01000022">
    <property type="protein sequence ID" value="EDY17225.1"/>
    <property type="molecule type" value="Genomic_DNA"/>
</dbReference>
<keyword evidence="6" id="KW-1185">Reference proteome</keyword>
<gene>
    <name evidence="5" type="ORF">CfE428DRAFT_5243</name>
</gene>
<dbReference type="FunCoup" id="B4D8K3">
    <property type="interactions" value="37"/>
</dbReference>
<dbReference type="InterPro" id="IPR036388">
    <property type="entry name" value="WH-like_DNA-bd_sf"/>
</dbReference>
<evidence type="ECO:0000313" key="6">
    <source>
        <dbReference type="Proteomes" id="UP000005824"/>
    </source>
</evidence>
<sequence>MSPRKPSPPTQSRRNLAEEITGQLRAAIVSGQIKPGTSLAEPVLAERFGASRAPIREALIALERDGLVEFNDRSRTRVRSLTSADIEEICSMRVALESMAARLAARKWTAEDTRAMDENIRRQDRAATLGELSHLDVEMHEYVVRLAGHRRLLNAWRGIRWQFEMSLAYTHRLQQKLDFEPHRITVDSHRRVLEVLASGKPELAAKTMAAHIEGALEWSLAQFPVEPVVA</sequence>
<dbReference type="Pfam" id="PF07729">
    <property type="entry name" value="FCD"/>
    <property type="match status" value="1"/>
</dbReference>
<organism evidence="5 6">
    <name type="scientific">Chthoniobacter flavus Ellin428</name>
    <dbReference type="NCBI Taxonomy" id="497964"/>
    <lineage>
        <taxon>Bacteria</taxon>
        <taxon>Pseudomonadati</taxon>
        <taxon>Verrucomicrobiota</taxon>
        <taxon>Spartobacteria</taxon>
        <taxon>Chthoniobacterales</taxon>
        <taxon>Chthoniobacteraceae</taxon>
        <taxon>Chthoniobacter</taxon>
    </lineage>
</organism>
<dbReference type="SMART" id="SM00345">
    <property type="entry name" value="HTH_GNTR"/>
    <property type="match status" value="1"/>
</dbReference>
<evidence type="ECO:0000256" key="3">
    <source>
        <dbReference type="ARBA" id="ARBA00023163"/>
    </source>
</evidence>
<proteinExistence type="predicted"/>
<dbReference type="InterPro" id="IPR011711">
    <property type="entry name" value="GntR_C"/>
</dbReference>
<comment type="caution">
    <text evidence="5">The sequence shown here is derived from an EMBL/GenBank/DDBJ whole genome shotgun (WGS) entry which is preliminary data.</text>
</comment>
<dbReference type="Proteomes" id="UP000005824">
    <property type="component" value="Unassembled WGS sequence"/>
</dbReference>
<dbReference type="STRING" id="497964.CfE428DRAFT_5243"/>
<dbReference type="PRINTS" id="PR00035">
    <property type="entry name" value="HTHGNTR"/>
</dbReference>
<evidence type="ECO:0000256" key="1">
    <source>
        <dbReference type="ARBA" id="ARBA00023015"/>
    </source>
</evidence>
<dbReference type="SUPFAM" id="SSF46785">
    <property type="entry name" value="Winged helix' DNA-binding domain"/>
    <property type="match status" value="1"/>
</dbReference>
<evidence type="ECO:0000259" key="4">
    <source>
        <dbReference type="PROSITE" id="PS50949"/>
    </source>
</evidence>
<keyword evidence="2" id="KW-0238">DNA-binding</keyword>
<dbReference type="InterPro" id="IPR036390">
    <property type="entry name" value="WH_DNA-bd_sf"/>
</dbReference>
<feature type="domain" description="HTH gntR-type" evidence="4">
    <location>
        <begin position="14"/>
        <end position="81"/>
    </location>
</feature>
<dbReference type="InParanoid" id="B4D8K3"/>
<dbReference type="Gene3D" id="1.10.10.10">
    <property type="entry name" value="Winged helix-like DNA-binding domain superfamily/Winged helix DNA-binding domain"/>
    <property type="match status" value="1"/>
</dbReference>
<accession>B4D8K3</accession>
<dbReference type="RefSeq" id="WP_006982564.1">
    <property type="nucleotide sequence ID" value="NZ_ABVL01000022.1"/>
</dbReference>
<keyword evidence="1" id="KW-0805">Transcription regulation</keyword>
<evidence type="ECO:0000313" key="5">
    <source>
        <dbReference type="EMBL" id="EDY17225.1"/>
    </source>
</evidence>
<dbReference type="Gene3D" id="1.20.120.530">
    <property type="entry name" value="GntR ligand-binding domain-like"/>
    <property type="match status" value="1"/>
</dbReference>
<dbReference type="AlphaFoldDB" id="B4D8K3"/>
<dbReference type="Pfam" id="PF00392">
    <property type="entry name" value="GntR"/>
    <property type="match status" value="1"/>
</dbReference>
<dbReference type="SUPFAM" id="SSF48008">
    <property type="entry name" value="GntR ligand-binding domain-like"/>
    <property type="match status" value="1"/>
</dbReference>
<keyword evidence="3" id="KW-0804">Transcription</keyword>
<dbReference type="CDD" id="cd07377">
    <property type="entry name" value="WHTH_GntR"/>
    <property type="match status" value="1"/>
</dbReference>
<dbReference type="PROSITE" id="PS50949">
    <property type="entry name" value="HTH_GNTR"/>
    <property type="match status" value="1"/>
</dbReference>
<dbReference type="GO" id="GO:0003677">
    <property type="term" value="F:DNA binding"/>
    <property type="evidence" value="ECO:0007669"/>
    <property type="project" value="UniProtKB-KW"/>
</dbReference>
<dbReference type="GO" id="GO:0003700">
    <property type="term" value="F:DNA-binding transcription factor activity"/>
    <property type="evidence" value="ECO:0007669"/>
    <property type="project" value="InterPro"/>
</dbReference>
<dbReference type="PANTHER" id="PTHR43537">
    <property type="entry name" value="TRANSCRIPTIONAL REGULATOR, GNTR FAMILY"/>
    <property type="match status" value="1"/>
</dbReference>
<name>B4D8K3_9BACT</name>
<dbReference type="InterPro" id="IPR000524">
    <property type="entry name" value="Tscrpt_reg_HTH_GntR"/>
</dbReference>
<evidence type="ECO:0000256" key="2">
    <source>
        <dbReference type="ARBA" id="ARBA00023125"/>
    </source>
</evidence>
<reference evidence="5 6" key="1">
    <citation type="journal article" date="2011" name="J. Bacteriol.">
        <title>Genome sequence of Chthoniobacter flavus Ellin428, an aerobic heterotrophic soil bacterium.</title>
        <authorList>
            <person name="Kant R."/>
            <person name="van Passel M.W."/>
            <person name="Palva A."/>
            <person name="Lucas S."/>
            <person name="Lapidus A."/>
            <person name="Glavina Del Rio T."/>
            <person name="Dalin E."/>
            <person name="Tice H."/>
            <person name="Bruce D."/>
            <person name="Goodwin L."/>
            <person name="Pitluck S."/>
            <person name="Larimer F.W."/>
            <person name="Land M.L."/>
            <person name="Hauser L."/>
            <person name="Sangwan P."/>
            <person name="de Vos W.M."/>
            <person name="Janssen P.H."/>
            <person name="Smidt H."/>
        </authorList>
    </citation>
    <scope>NUCLEOTIDE SEQUENCE [LARGE SCALE GENOMIC DNA]</scope>
    <source>
        <strain evidence="5 6">Ellin428</strain>
    </source>
</reference>
<dbReference type="SMART" id="SM00895">
    <property type="entry name" value="FCD"/>
    <property type="match status" value="1"/>
</dbReference>
<dbReference type="InterPro" id="IPR008920">
    <property type="entry name" value="TF_FadR/GntR_C"/>
</dbReference>
<dbReference type="eggNOG" id="COG1802">
    <property type="taxonomic scope" value="Bacteria"/>
</dbReference>
<dbReference type="PANTHER" id="PTHR43537:SF5">
    <property type="entry name" value="UXU OPERON TRANSCRIPTIONAL REGULATOR"/>
    <property type="match status" value="1"/>
</dbReference>